<gene>
    <name evidence="1" type="ORF">LCGC14_2418470</name>
</gene>
<proteinExistence type="predicted"/>
<dbReference type="EMBL" id="LAZR01036710">
    <property type="protein sequence ID" value="KKL24124.1"/>
    <property type="molecule type" value="Genomic_DNA"/>
</dbReference>
<name>A0A0F9BQG2_9ZZZZ</name>
<sequence>MITQGGPQCDVCGDYILVGNCNPFRMEGFDGTLMCHDKCKDFVLTAMRTNDYKGLPQGPLREAYETYDSKPI</sequence>
<organism evidence="1">
    <name type="scientific">marine sediment metagenome</name>
    <dbReference type="NCBI Taxonomy" id="412755"/>
    <lineage>
        <taxon>unclassified sequences</taxon>
        <taxon>metagenomes</taxon>
        <taxon>ecological metagenomes</taxon>
    </lineage>
</organism>
<reference evidence="1" key="1">
    <citation type="journal article" date="2015" name="Nature">
        <title>Complex archaea that bridge the gap between prokaryotes and eukaryotes.</title>
        <authorList>
            <person name="Spang A."/>
            <person name="Saw J.H."/>
            <person name="Jorgensen S.L."/>
            <person name="Zaremba-Niedzwiedzka K."/>
            <person name="Martijn J."/>
            <person name="Lind A.E."/>
            <person name="van Eijk R."/>
            <person name="Schleper C."/>
            <person name="Guy L."/>
            <person name="Ettema T.J."/>
        </authorList>
    </citation>
    <scope>NUCLEOTIDE SEQUENCE</scope>
</reference>
<dbReference type="AlphaFoldDB" id="A0A0F9BQG2"/>
<evidence type="ECO:0000313" key="1">
    <source>
        <dbReference type="EMBL" id="KKL24124.1"/>
    </source>
</evidence>
<protein>
    <submittedName>
        <fullName evidence="1">Uncharacterized protein</fullName>
    </submittedName>
</protein>
<accession>A0A0F9BQG2</accession>
<comment type="caution">
    <text evidence="1">The sequence shown here is derived from an EMBL/GenBank/DDBJ whole genome shotgun (WGS) entry which is preliminary data.</text>
</comment>